<feature type="compositionally biased region" description="Polar residues" evidence="1">
    <location>
        <begin position="110"/>
        <end position="120"/>
    </location>
</feature>
<proteinExistence type="predicted"/>
<evidence type="ECO:0000256" key="1">
    <source>
        <dbReference type="SAM" id="MobiDB-lite"/>
    </source>
</evidence>
<evidence type="ECO:0000313" key="5">
    <source>
        <dbReference type="Proteomes" id="UP001174839"/>
    </source>
</evidence>
<dbReference type="Proteomes" id="UP001174839">
    <property type="component" value="Unassembled WGS sequence"/>
</dbReference>
<accession>A0ABT7WCJ7</accession>
<keyword evidence="2" id="KW-0812">Transmembrane</keyword>
<evidence type="ECO:0000313" key="4">
    <source>
        <dbReference type="EMBL" id="MDM9630626.1"/>
    </source>
</evidence>
<keyword evidence="5" id="KW-1185">Reference proteome</keyword>
<organism evidence="4 5">
    <name type="scientific">Robiginitalea aurantiaca</name>
    <dbReference type="NCBI Taxonomy" id="3056915"/>
    <lineage>
        <taxon>Bacteria</taxon>
        <taxon>Pseudomonadati</taxon>
        <taxon>Bacteroidota</taxon>
        <taxon>Flavobacteriia</taxon>
        <taxon>Flavobacteriales</taxon>
        <taxon>Flavobacteriaceae</taxon>
        <taxon>Robiginitalea</taxon>
    </lineage>
</organism>
<feature type="region of interest" description="Disordered" evidence="1">
    <location>
        <begin position="98"/>
        <end position="120"/>
    </location>
</feature>
<dbReference type="InterPro" id="IPR025698">
    <property type="entry name" value="2TM_dom"/>
</dbReference>
<gene>
    <name evidence="4" type="ORF">QU605_04045</name>
</gene>
<dbReference type="EMBL" id="JAUDUY010000002">
    <property type="protein sequence ID" value="MDM9630626.1"/>
    <property type="molecule type" value="Genomic_DNA"/>
</dbReference>
<sequence length="120" mass="14347">MEDHTIIEKRKRAKKRVEELKGFYIHLMVYIVINIFIIAVMVISQSRKEDFSLHYYNFTTAIFWGIGLLIHAMITFRLNPFFGKSWEDRMIQKYMDEDREESKRFEKPSESGTKSNTTQG</sequence>
<reference evidence="4" key="1">
    <citation type="submission" date="2023-06" db="EMBL/GenBank/DDBJ databases">
        <title>Robiginitalea aurantiacus sp. nov. and Algoriphagus sediminis sp. nov., isolated from coastal sediment.</title>
        <authorList>
            <person name="Zhou Z.Y."/>
            <person name="An J."/>
            <person name="Jia Y.W."/>
            <person name="Du Z.J."/>
        </authorList>
    </citation>
    <scope>NUCLEOTIDE SEQUENCE</scope>
    <source>
        <strain evidence="4">M39</strain>
    </source>
</reference>
<keyword evidence="2" id="KW-0472">Membrane</keyword>
<name>A0ABT7WCJ7_9FLAO</name>
<evidence type="ECO:0000256" key="2">
    <source>
        <dbReference type="SAM" id="Phobius"/>
    </source>
</evidence>
<feature type="transmembrane region" description="Helical" evidence="2">
    <location>
        <begin position="21"/>
        <end position="43"/>
    </location>
</feature>
<keyword evidence="2" id="KW-1133">Transmembrane helix</keyword>
<dbReference type="Pfam" id="PF13239">
    <property type="entry name" value="2TM"/>
    <property type="match status" value="1"/>
</dbReference>
<feature type="domain" description="2TM" evidence="3">
    <location>
        <begin position="11"/>
        <end position="96"/>
    </location>
</feature>
<feature type="transmembrane region" description="Helical" evidence="2">
    <location>
        <begin position="55"/>
        <end position="76"/>
    </location>
</feature>
<comment type="caution">
    <text evidence="4">The sequence shown here is derived from an EMBL/GenBank/DDBJ whole genome shotgun (WGS) entry which is preliminary data.</text>
</comment>
<feature type="compositionally biased region" description="Basic and acidic residues" evidence="1">
    <location>
        <begin position="98"/>
        <end position="109"/>
    </location>
</feature>
<evidence type="ECO:0000259" key="3">
    <source>
        <dbReference type="Pfam" id="PF13239"/>
    </source>
</evidence>
<dbReference type="RefSeq" id="WP_289723995.1">
    <property type="nucleotide sequence ID" value="NZ_JAUDUY010000002.1"/>
</dbReference>
<protein>
    <submittedName>
        <fullName evidence="4">2TM domain-containing protein</fullName>
    </submittedName>
</protein>